<dbReference type="GO" id="GO:0016805">
    <property type="term" value="F:dipeptidase activity"/>
    <property type="evidence" value="ECO:0007669"/>
    <property type="project" value="InterPro"/>
</dbReference>
<dbReference type="Pfam" id="PF07687">
    <property type="entry name" value="M20_dimer"/>
    <property type="match status" value="1"/>
</dbReference>
<dbReference type="RefSeq" id="XP_017998786.1">
    <property type="nucleotide sequence ID" value="XM_018146062.1"/>
</dbReference>
<dbReference type="InterPro" id="IPR052030">
    <property type="entry name" value="Peptidase_M20/M20A_hydrolases"/>
</dbReference>
<evidence type="ECO:0000256" key="1">
    <source>
        <dbReference type="ARBA" id="ARBA00006247"/>
    </source>
</evidence>
<name>A0A0N1NYL2_9EURO</name>
<dbReference type="CDD" id="cd05672">
    <property type="entry name" value="M20_ACY1L2-like"/>
    <property type="match status" value="1"/>
</dbReference>
<evidence type="ECO:0000313" key="5">
    <source>
        <dbReference type="Proteomes" id="UP000038010"/>
    </source>
</evidence>
<dbReference type="InterPro" id="IPR011650">
    <property type="entry name" value="Peptidase_M20_dimer"/>
</dbReference>
<protein>
    <recommendedName>
        <fullName evidence="2">Peptidase M20 domain-containing protein 2</fullName>
    </recommendedName>
</protein>
<dbReference type="EMBL" id="LFJN01000017">
    <property type="protein sequence ID" value="KPI38823.1"/>
    <property type="molecule type" value="Genomic_DNA"/>
</dbReference>
<dbReference type="InterPro" id="IPR036264">
    <property type="entry name" value="Bact_exopeptidase_dim_dom"/>
</dbReference>
<dbReference type="VEuPathDB" id="FungiDB:AB675_5822"/>
<dbReference type="SUPFAM" id="SSF55031">
    <property type="entry name" value="Bacterial exopeptidase dimerisation domain"/>
    <property type="match status" value="1"/>
</dbReference>
<proteinExistence type="inferred from homology"/>
<feature type="domain" description="Peptidase M20 dimerisation" evidence="3">
    <location>
        <begin position="210"/>
        <end position="301"/>
    </location>
</feature>
<dbReference type="Gene3D" id="3.40.630.10">
    <property type="entry name" value="Zn peptidases"/>
    <property type="match status" value="1"/>
</dbReference>
<dbReference type="NCBIfam" id="TIGR01891">
    <property type="entry name" value="amidohydrolases"/>
    <property type="match status" value="1"/>
</dbReference>
<dbReference type="InterPro" id="IPR017439">
    <property type="entry name" value="Amidohydrolase"/>
</dbReference>
<dbReference type="InterPro" id="IPR017144">
    <property type="entry name" value="Xaa-Arg_dipeptidase"/>
</dbReference>
<dbReference type="Pfam" id="PF01546">
    <property type="entry name" value="Peptidase_M20"/>
    <property type="match status" value="1"/>
</dbReference>
<sequence>MQDMFSTTAQDHQGSMVSPSYITKNVTEMIYSTIERHDTEPRSINSQIHKNPELSYEEFLAHDNIVSLLQSLNFRVTPHAYGLSTAFEAEYGFNAEYDALPDIGHACGHNLIAMSSIAAFIGLASALKASNVPGRVRLLGTPAEEYGGGKCKLIEAGAYRDVDACLMVHPTTGMAIGKSSTTTCESCGCIPTVTKYGGQAYTNFLAYDQFNAHFAGRPAHAALAPFQGLNALDAVVLAYNGVSMLRQQTRPTDRLHSVILDGGTMPNAITASATTQYYVRSTTSSEVNALKDRVVACLEGAALATGTTLTIEHLNKYADMRPNKTICTLYTDAMRELGSRVLHEPDTAEAGLGSTDQGNVSYEVPAFHGVFAIPCPDGVFNHMPDFTACAGTNEAYEAAVVCAKGIAVVGWRILTEDGIAEKVRREFEEDVRKKGMDG</sequence>
<evidence type="ECO:0000256" key="2">
    <source>
        <dbReference type="PIRNR" id="PIRNR037226"/>
    </source>
</evidence>
<evidence type="ECO:0000313" key="4">
    <source>
        <dbReference type="EMBL" id="KPI38823.1"/>
    </source>
</evidence>
<dbReference type="PANTHER" id="PTHR30575">
    <property type="entry name" value="PEPTIDASE M20"/>
    <property type="match status" value="1"/>
</dbReference>
<dbReference type="Proteomes" id="UP000038010">
    <property type="component" value="Unassembled WGS sequence"/>
</dbReference>
<dbReference type="OrthoDB" id="6119954at2759"/>
<dbReference type="PANTHER" id="PTHR30575:SF0">
    <property type="entry name" value="XAA-ARG DIPEPTIDASE"/>
    <property type="match status" value="1"/>
</dbReference>
<evidence type="ECO:0000259" key="3">
    <source>
        <dbReference type="Pfam" id="PF07687"/>
    </source>
</evidence>
<dbReference type="Gene3D" id="3.30.70.360">
    <property type="match status" value="1"/>
</dbReference>
<organism evidence="4 5">
    <name type="scientific">Cyphellophora attinorum</name>
    <dbReference type="NCBI Taxonomy" id="1664694"/>
    <lineage>
        <taxon>Eukaryota</taxon>
        <taxon>Fungi</taxon>
        <taxon>Dikarya</taxon>
        <taxon>Ascomycota</taxon>
        <taxon>Pezizomycotina</taxon>
        <taxon>Eurotiomycetes</taxon>
        <taxon>Chaetothyriomycetidae</taxon>
        <taxon>Chaetothyriales</taxon>
        <taxon>Cyphellophoraceae</taxon>
        <taxon>Cyphellophora</taxon>
    </lineage>
</organism>
<accession>A0A0N1NYL2</accession>
<dbReference type="SUPFAM" id="SSF53187">
    <property type="entry name" value="Zn-dependent exopeptidases"/>
    <property type="match status" value="1"/>
</dbReference>
<reference evidence="4 5" key="1">
    <citation type="submission" date="2015-06" db="EMBL/GenBank/DDBJ databases">
        <title>Draft genome of the ant-associated black yeast Phialophora attae CBS 131958.</title>
        <authorList>
            <person name="Moreno L.F."/>
            <person name="Stielow B.J."/>
            <person name="de Hoog S."/>
            <person name="Vicente V.A."/>
            <person name="Weiss V.A."/>
            <person name="de Vries M."/>
            <person name="Cruz L.M."/>
            <person name="Souza E.M."/>
        </authorList>
    </citation>
    <scope>NUCLEOTIDE SEQUENCE [LARGE SCALE GENOMIC DNA]</scope>
    <source>
        <strain evidence="4 5">CBS 131958</strain>
    </source>
</reference>
<comment type="similarity">
    <text evidence="1 2">Belongs to the peptidase M20A family.</text>
</comment>
<dbReference type="GeneID" id="28737942"/>
<dbReference type="PIRSF" id="PIRSF037226">
    <property type="entry name" value="Amidohydrolase_ACY1L2_prd"/>
    <property type="match status" value="1"/>
</dbReference>
<dbReference type="InterPro" id="IPR002933">
    <property type="entry name" value="Peptidase_M20"/>
</dbReference>
<keyword evidence="5" id="KW-1185">Reference proteome</keyword>
<dbReference type="FunFam" id="3.30.70.360:FF:000004">
    <property type="entry name" value="Peptidase M20 domain-containing protein 2"/>
    <property type="match status" value="1"/>
</dbReference>
<comment type="caution">
    <text evidence="4">The sequence shown here is derived from an EMBL/GenBank/DDBJ whole genome shotgun (WGS) entry which is preliminary data.</text>
</comment>
<gene>
    <name evidence="4" type="ORF">AB675_5822</name>
</gene>
<dbReference type="AlphaFoldDB" id="A0A0N1NYL2"/>